<keyword evidence="6" id="KW-0560">Oxidoreductase</keyword>
<keyword evidence="14" id="KW-1185">Reference proteome</keyword>
<dbReference type="InterPro" id="IPR041714">
    <property type="entry name" value="VKOR_Actinobacteria"/>
</dbReference>
<evidence type="ECO:0000256" key="7">
    <source>
        <dbReference type="ARBA" id="ARBA00023136"/>
    </source>
</evidence>
<keyword evidence="9" id="KW-0676">Redox-active center</keyword>
<sequence length="260" mass="28456">MNSEAGTNVENGVNTRDEGRAGRLADLDEGDDRDGLDAEEDLDDDLEEDDDFDDVTSPRGFPGAQGPYPRLLPWLYLIGGGLGLLAAFVLTVEKFELLIDPSYVPSCNLNPIISCGSVMNTDQAAAFGFPNPLLGIAGFGIVISLGAGLLAGATYKRWFWLGLQVGTLFGVGFVHWLIFSSLYRIGALCPYCMVVWCVTIPIFLYTTLHNLERGIIPLPAAGRRVVAVLSRYSATILTAWLMLILVLILDRFWSYWSTLL</sequence>
<name>A0A927N104_9ACTN</name>
<feature type="domain" description="Vitamin K epoxide reductase" evidence="12">
    <location>
        <begin position="69"/>
        <end position="210"/>
    </location>
</feature>
<evidence type="ECO:0000256" key="8">
    <source>
        <dbReference type="ARBA" id="ARBA00023157"/>
    </source>
</evidence>
<feature type="transmembrane region" description="Helical" evidence="11">
    <location>
        <begin position="229"/>
        <end position="249"/>
    </location>
</feature>
<comment type="similarity">
    <text evidence="2">Belongs to the VKOR family.</text>
</comment>
<evidence type="ECO:0000259" key="12">
    <source>
        <dbReference type="SMART" id="SM00756"/>
    </source>
</evidence>
<comment type="caution">
    <text evidence="13">The sequence shown here is derived from an EMBL/GenBank/DDBJ whole genome shotgun (WGS) entry which is preliminary data.</text>
</comment>
<feature type="compositionally biased region" description="Polar residues" evidence="10">
    <location>
        <begin position="1"/>
        <end position="14"/>
    </location>
</feature>
<reference evidence="13" key="1">
    <citation type="submission" date="2020-10" db="EMBL/GenBank/DDBJ databases">
        <title>Sequencing the genomes of 1000 actinobacteria strains.</title>
        <authorList>
            <person name="Klenk H.-P."/>
        </authorList>
    </citation>
    <scope>NUCLEOTIDE SEQUENCE</scope>
    <source>
        <strain evidence="13">DSM 45354</strain>
    </source>
</reference>
<dbReference type="PANTHER" id="PTHR34573:SF1">
    <property type="entry name" value="VITAMIN K EPOXIDE REDUCTASE DOMAIN-CONTAINING PROTEIN"/>
    <property type="match status" value="1"/>
</dbReference>
<dbReference type="Gene3D" id="1.20.1440.130">
    <property type="entry name" value="VKOR domain"/>
    <property type="match status" value="1"/>
</dbReference>
<keyword evidence="4" id="KW-0874">Quinone</keyword>
<dbReference type="InterPro" id="IPR038354">
    <property type="entry name" value="VKOR_sf"/>
</dbReference>
<dbReference type="AlphaFoldDB" id="A0A927N104"/>
<dbReference type="CDD" id="cd12922">
    <property type="entry name" value="VKOR_5"/>
    <property type="match status" value="1"/>
</dbReference>
<evidence type="ECO:0000256" key="9">
    <source>
        <dbReference type="ARBA" id="ARBA00023284"/>
    </source>
</evidence>
<evidence type="ECO:0000313" key="13">
    <source>
        <dbReference type="EMBL" id="MBE1606730.1"/>
    </source>
</evidence>
<evidence type="ECO:0000256" key="6">
    <source>
        <dbReference type="ARBA" id="ARBA00023002"/>
    </source>
</evidence>
<evidence type="ECO:0000256" key="4">
    <source>
        <dbReference type="ARBA" id="ARBA00022719"/>
    </source>
</evidence>
<dbReference type="GO" id="GO:0016020">
    <property type="term" value="C:membrane"/>
    <property type="evidence" value="ECO:0007669"/>
    <property type="project" value="UniProtKB-SubCell"/>
</dbReference>
<evidence type="ECO:0000256" key="11">
    <source>
        <dbReference type="SAM" id="Phobius"/>
    </source>
</evidence>
<dbReference type="GO" id="GO:0016491">
    <property type="term" value="F:oxidoreductase activity"/>
    <property type="evidence" value="ECO:0007669"/>
    <property type="project" value="UniProtKB-KW"/>
</dbReference>
<evidence type="ECO:0000256" key="5">
    <source>
        <dbReference type="ARBA" id="ARBA00022989"/>
    </source>
</evidence>
<feature type="transmembrane region" description="Helical" evidence="11">
    <location>
        <begin position="133"/>
        <end position="151"/>
    </location>
</feature>
<keyword evidence="5 11" id="KW-1133">Transmembrane helix</keyword>
<dbReference type="Pfam" id="PF07884">
    <property type="entry name" value="VKOR"/>
    <property type="match status" value="1"/>
</dbReference>
<dbReference type="GO" id="GO:0048038">
    <property type="term" value="F:quinone binding"/>
    <property type="evidence" value="ECO:0007669"/>
    <property type="project" value="UniProtKB-KW"/>
</dbReference>
<dbReference type="SMART" id="SM00756">
    <property type="entry name" value="VKc"/>
    <property type="match status" value="1"/>
</dbReference>
<evidence type="ECO:0000313" key="14">
    <source>
        <dbReference type="Proteomes" id="UP000638648"/>
    </source>
</evidence>
<evidence type="ECO:0000256" key="2">
    <source>
        <dbReference type="ARBA" id="ARBA00006214"/>
    </source>
</evidence>
<dbReference type="PANTHER" id="PTHR34573">
    <property type="entry name" value="VKC DOMAIN-CONTAINING PROTEIN"/>
    <property type="match status" value="1"/>
</dbReference>
<feature type="transmembrane region" description="Helical" evidence="11">
    <location>
        <begin position="185"/>
        <end position="208"/>
    </location>
</feature>
<feature type="compositionally biased region" description="Acidic residues" evidence="10">
    <location>
        <begin position="27"/>
        <end position="54"/>
    </location>
</feature>
<accession>A0A927N104</accession>
<evidence type="ECO:0000256" key="3">
    <source>
        <dbReference type="ARBA" id="ARBA00022692"/>
    </source>
</evidence>
<keyword evidence="3 11" id="KW-0812">Transmembrane</keyword>
<evidence type="ECO:0000256" key="1">
    <source>
        <dbReference type="ARBA" id="ARBA00004141"/>
    </source>
</evidence>
<comment type="subcellular location">
    <subcellularLocation>
        <location evidence="1">Membrane</location>
        <topology evidence="1">Multi-pass membrane protein</topology>
    </subcellularLocation>
</comment>
<evidence type="ECO:0000256" key="10">
    <source>
        <dbReference type="SAM" id="MobiDB-lite"/>
    </source>
</evidence>
<proteinExistence type="inferred from homology"/>
<dbReference type="InterPro" id="IPR012932">
    <property type="entry name" value="VKOR"/>
</dbReference>
<dbReference type="RefSeq" id="WP_337917738.1">
    <property type="nucleotide sequence ID" value="NZ_BAABJL010000109.1"/>
</dbReference>
<feature type="region of interest" description="Disordered" evidence="10">
    <location>
        <begin position="1"/>
        <end position="62"/>
    </location>
</feature>
<keyword evidence="7 11" id="KW-0472">Membrane</keyword>
<feature type="compositionally biased region" description="Basic and acidic residues" evidence="10">
    <location>
        <begin position="15"/>
        <end position="26"/>
    </location>
</feature>
<protein>
    <submittedName>
        <fullName evidence="13">Membrane protein</fullName>
    </submittedName>
</protein>
<feature type="transmembrane region" description="Helical" evidence="11">
    <location>
        <begin position="158"/>
        <end position="179"/>
    </location>
</feature>
<organism evidence="13 14">
    <name type="scientific">Actinopolymorpha pittospori</name>
    <dbReference type="NCBI Taxonomy" id="648752"/>
    <lineage>
        <taxon>Bacteria</taxon>
        <taxon>Bacillati</taxon>
        <taxon>Actinomycetota</taxon>
        <taxon>Actinomycetes</taxon>
        <taxon>Propionibacteriales</taxon>
        <taxon>Actinopolymorphaceae</taxon>
        <taxon>Actinopolymorpha</taxon>
    </lineage>
</organism>
<gene>
    <name evidence="13" type="ORF">HEB94_003578</name>
</gene>
<dbReference type="Proteomes" id="UP000638648">
    <property type="component" value="Unassembled WGS sequence"/>
</dbReference>
<dbReference type="EMBL" id="JADBEM010000001">
    <property type="protein sequence ID" value="MBE1606730.1"/>
    <property type="molecule type" value="Genomic_DNA"/>
</dbReference>
<keyword evidence="8" id="KW-1015">Disulfide bond</keyword>
<feature type="transmembrane region" description="Helical" evidence="11">
    <location>
        <begin position="74"/>
        <end position="92"/>
    </location>
</feature>